<sequence length="193" mass="20655">MKTFLKWAAGIVCKLLVAPIYLSYRLTCTIMNNDRVFSSYSHFFSLLPGFVGNQIRLAFYKLSLASCGHDVVFSFSALFSQSDIEIGSGVYIGPQCNIGTCTIGVDTLIGSAVHILSGKGQHNFDDLTRPIKNQGGVFSKISIGKDCWIGNGALVMANVGNKAIVAAGSVVIEDVPDFAIVAGNPAKVIKMRN</sequence>
<dbReference type="RefSeq" id="WP_007989077.1">
    <property type="nucleotide sequence ID" value="NZ_BAEM01000034.1"/>
</dbReference>
<dbReference type="InterPro" id="IPR051159">
    <property type="entry name" value="Hexapeptide_acetyltransf"/>
</dbReference>
<protein>
    <submittedName>
        <fullName evidence="1">Nodulation protein L</fullName>
    </submittedName>
</protein>
<evidence type="ECO:0000313" key="1">
    <source>
        <dbReference type="EMBL" id="GAC10818.1"/>
    </source>
</evidence>
<name>A0AAV3V228_9ALTE</name>
<dbReference type="Gene3D" id="2.160.10.10">
    <property type="entry name" value="Hexapeptide repeat proteins"/>
    <property type="match status" value="1"/>
</dbReference>
<dbReference type="EMBL" id="BAEM01000034">
    <property type="protein sequence ID" value="GAC10818.1"/>
    <property type="molecule type" value="Genomic_DNA"/>
</dbReference>
<accession>A0AAV3V228</accession>
<reference evidence="1 2" key="1">
    <citation type="journal article" date="2017" name="Antonie Van Leeuwenhoek">
        <title>Rhizobium rhizosphaerae sp. nov., a novel species isolated from rice rhizosphere.</title>
        <authorList>
            <person name="Zhao J.J."/>
            <person name="Zhang J."/>
            <person name="Zhang R.J."/>
            <person name="Zhang C.W."/>
            <person name="Yin H.Q."/>
            <person name="Zhang X.X."/>
        </authorList>
    </citation>
    <scope>NUCLEOTIDE SEQUENCE [LARGE SCALE GENOMIC DNA]</scope>
    <source>
        <strain evidence="1 2">S18K6</strain>
    </source>
</reference>
<dbReference type="SUPFAM" id="SSF51161">
    <property type="entry name" value="Trimeric LpxA-like enzymes"/>
    <property type="match status" value="1"/>
</dbReference>
<dbReference type="Proteomes" id="UP000006320">
    <property type="component" value="Unassembled WGS sequence"/>
</dbReference>
<evidence type="ECO:0000313" key="2">
    <source>
        <dbReference type="Proteomes" id="UP000006320"/>
    </source>
</evidence>
<dbReference type="AlphaFoldDB" id="A0AAV3V228"/>
<comment type="caution">
    <text evidence="1">The sequence shown here is derived from an EMBL/GenBank/DDBJ whole genome shotgun (WGS) entry which is preliminary data.</text>
</comment>
<proteinExistence type="predicted"/>
<dbReference type="PANTHER" id="PTHR23416">
    <property type="entry name" value="SIALIC ACID SYNTHASE-RELATED"/>
    <property type="match status" value="1"/>
</dbReference>
<dbReference type="InterPro" id="IPR011004">
    <property type="entry name" value="Trimer_LpxA-like_sf"/>
</dbReference>
<organism evidence="1 2">
    <name type="scientific">Paraglaciecola chathamensis S18K6</name>
    <dbReference type="NCBI Taxonomy" id="1127672"/>
    <lineage>
        <taxon>Bacteria</taxon>
        <taxon>Pseudomonadati</taxon>
        <taxon>Pseudomonadota</taxon>
        <taxon>Gammaproteobacteria</taxon>
        <taxon>Alteromonadales</taxon>
        <taxon>Alteromonadaceae</taxon>
        <taxon>Paraglaciecola</taxon>
    </lineage>
</organism>
<gene>
    <name evidence="1" type="primary">nodL</name>
    <name evidence="1" type="ORF">GCHA_2875</name>
</gene>
<dbReference type="CDD" id="cd04647">
    <property type="entry name" value="LbH_MAT_like"/>
    <property type="match status" value="1"/>
</dbReference>